<accession>A0A9D4ERT7</accession>
<dbReference type="AlphaFoldDB" id="A0A9D4ERT7"/>
<dbReference type="EMBL" id="JAIWYP010000008">
    <property type="protein sequence ID" value="KAH3783296.1"/>
    <property type="molecule type" value="Genomic_DNA"/>
</dbReference>
<protein>
    <submittedName>
        <fullName evidence="1">Uncharacterized protein</fullName>
    </submittedName>
</protein>
<evidence type="ECO:0000313" key="1">
    <source>
        <dbReference type="EMBL" id="KAH3783296.1"/>
    </source>
</evidence>
<gene>
    <name evidence="1" type="ORF">DPMN_161231</name>
</gene>
<comment type="caution">
    <text evidence="1">The sequence shown here is derived from an EMBL/GenBank/DDBJ whole genome shotgun (WGS) entry which is preliminary data.</text>
</comment>
<reference evidence="1" key="2">
    <citation type="submission" date="2020-11" db="EMBL/GenBank/DDBJ databases">
        <authorList>
            <person name="McCartney M.A."/>
            <person name="Auch B."/>
            <person name="Kono T."/>
            <person name="Mallez S."/>
            <person name="Becker A."/>
            <person name="Gohl D.M."/>
            <person name="Silverstein K.A.T."/>
            <person name="Koren S."/>
            <person name="Bechman K.B."/>
            <person name="Herman A."/>
            <person name="Abrahante J.E."/>
            <person name="Garbe J."/>
        </authorList>
    </citation>
    <scope>NUCLEOTIDE SEQUENCE</scope>
    <source>
        <strain evidence="1">Duluth1</strain>
        <tissue evidence="1">Whole animal</tissue>
    </source>
</reference>
<reference evidence="1" key="1">
    <citation type="journal article" date="2019" name="bioRxiv">
        <title>The Genome of the Zebra Mussel, Dreissena polymorpha: A Resource for Invasive Species Research.</title>
        <authorList>
            <person name="McCartney M.A."/>
            <person name="Auch B."/>
            <person name="Kono T."/>
            <person name="Mallez S."/>
            <person name="Zhang Y."/>
            <person name="Obille A."/>
            <person name="Becker A."/>
            <person name="Abrahante J.E."/>
            <person name="Garbe J."/>
            <person name="Badalamenti J.P."/>
            <person name="Herman A."/>
            <person name="Mangelson H."/>
            <person name="Liachko I."/>
            <person name="Sullivan S."/>
            <person name="Sone E.D."/>
            <person name="Koren S."/>
            <person name="Silverstein K.A.T."/>
            <person name="Beckman K.B."/>
            <person name="Gohl D.M."/>
        </authorList>
    </citation>
    <scope>NUCLEOTIDE SEQUENCE</scope>
    <source>
        <strain evidence="1">Duluth1</strain>
        <tissue evidence="1">Whole animal</tissue>
    </source>
</reference>
<keyword evidence="2" id="KW-1185">Reference proteome</keyword>
<sequence>MASCTHKVESRLEFICTSYARMKDYIEIKQKLKNVIVIRFRIYDNALGSDKWSHMRGIGVVNDDDHFYDDSVDNKEYNYFLQNSSHDAINRI</sequence>
<evidence type="ECO:0000313" key="2">
    <source>
        <dbReference type="Proteomes" id="UP000828390"/>
    </source>
</evidence>
<name>A0A9D4ERT7_DREPO</name>
<dbReference type="Proteomes" id="UP000828390">
    <property type="component" value="Unassembled WGS sequence"/>
</dbReference>
<organism evidence="1 2">
    <name type="scientific">Dreissena polymorpha</name>
    <name type="common">Zebra mussel</name>
    <name type="synonym">Mytilus polymorpha</name>
    <dbReference type="NCBI Taxonomy" id="45954"/>
    <lineage>
        <taxon>Eukaryota</taxon>
        <taxon>Metazoa</taxon>
        <taxon>Spiralia</taxon>
        <taxon>Lophotrochozoa</taxon>
        <taxon>Mollusca</taxon>
        <taxon>Bivalvia</taxon>
        <taxon>Autobranchia</taxon>
        <taxon>Heteroconchia</taxon>
        <taxon>Euheterodonta</taxon>
        <taxon>Imparidentia</taxon>
        <taxon>Neoheterodontei</taxon>
        <taxon>Myida</taxon>
        <taxon>Dreissenoidea</taxon>
        <taxon>Dreissenidae</taxon>
        <taxon>Dreissena</taxon>
    </lineage>
</organism>
<proteinExistence type="predicted"/>